<dbReference type="InterPro" id="IPR050882">
    <property type="entry name" value="Prepilin_peptidase/N-MTase"/>
</dbReference>
<comment type="caution">
    <text evidence="4">The sequence shown here is derived from an EMBL/GenBank/DDBJ whole genome shotgun (WGS) entry which is preliminary data.</text>
</comment>
<keyword evidence="2" id="KW-0472">Membrane</keyword>
<evidence type="ECO:0000313" key="5">
    <source>
        <dbReference type="Proteomes" id="UP000318478"/>
    </source>
</evidence>
<dbReference type="InterPro" id="IPR000045">
    <property type="entry name" value="Prepilin_IV_endopep_pep"/>
</dbReference>
<dbReference type="GO" id="GO:0004190">
    <property type="term" value="F:aspartic-type endopeptidase activity"/>
    <property type="evidence" value="ECO:0007669"/>
    <property type="project" value="InterPro"/>
</dbReference>
<accession>A0A5C5YSQ0</accession>
<protein>
    <submittedName>
        <fullName evidence="4">Type 4 prepilin-like proteins leader peptide-processing enzyme</fullName>
    </submittedName>
</protein>
<feature type="transmembrane region" description="Helical" evidence="2">
    <location>
        <begin position="413"/>
        <end position="439"/>
    </location>
</feature>
<dbReference type="Pfam" id="PF01478">
    <property type="entry name" value="Peptidase_A24"/>
    <property type="match status" value="1"/>
</dbReference>
<feature type="transmembrane region" description="Helical" evidence="2">
    <location>
        <begin position="157"/>
        <end position="178"/>
    </location>
</feature>
<feature type="domain" description="Prepilin type IV endopeptidase peptidase" evidence="3">
    <location>
        <begin position="278"/>
        <end position="376"/>
    </location>
</feature>
<feature type="transmembrane region" description="Helical" evidence="2">
    <location>
        <begin position="234"/>
        <end position="251"/>
    </location>
</feature>
<feature type="transmembrane region" description="Helical" evidence="2">
    <location>
        <begin position="388"/>
        <end position="407"/>
    </location>
</feature>
<feature type="transmembrane region" description="Helical" evidence="2">
    <location>
        <begin position="307"/>
        <end position="327"/>
    </location>
</feature>
<dbReference type="RefSeq" id="WP_146585958.1">
    <property type="nucleotide sequence ID" value="NZ_SJPO01000003.1"/>
</dbReference>
<keyword evidence="2" id="KW-0812">Transmembrane</keyword>
<feature type="transmembrane region" description="Helical" evidence="2">
    <location>
        <begin position="120"/>
        <end position="145"/>
    </location>
</feature>
<keyword evidence="2" id="KW-1133">Transmembrane helix</keyword>
<evidence type="ECO:0000256" key="1">
    <source>
        <dbReference type="ARBA" id="ARBA00005801"/>
    </source>
</evidence>
<evidence type="ECO:0000256" key="2">
    <source>
        <dbReference type="SAM" id="Phobius"/>
    </source>
</evidence>
<name>A0A5C5YSQ0_9BACT</name>
<keyword evidence="5" id="KW-1185">Reference proteome</keyword>
<sequence>MQQLMDVPLPLRLIVVALLGAVAGSLLNAAVYEFAYDRRRCSPWQPTPEGVGPRGWLDRLPVIGWLRLRRDAGVLGRGYWVRPLLLELMFAGAVAALYWWEVDRHMLIDPLLPVATPVDWRALSGVLHTQFFAHAVLAAFMWVGAWIDIDEKTIPDAVTWPGTFLGLLLITLTPLAALPQVVSEPVAPAVSAPLVTPAGQPVMDFNGDPFYVAPTQPFSPNDWPEWLIAPRSRWGIAVGLGCWWFWGLAIADRTWPRRLGRSNHWWAKLGVWRGRLWRDLSSFPLRNVLLTGTLLIAMVWFAGGAAWHGLLSGLIGLVLGCALVWAVRVVGSAAMGREAMGFGDVTLMMMIGVLVGWQACLAVFFLAPFAGLVLGLLSLILRRGDAIPYGPFLCLAAAFTVVFWGKVWPRAEVLFAAGWLVPIVLGVCIALLGLLLMLIQLAKRPFMRD</sequence>
<gene>
    <name evidence="4" type="primary">outO</name>
    <name evidence="4" type="ORF">Pla123a_17780</name>
</gene>
<evidence type="ECO:0000313" key="4">
    <source>
        <dbReference type="EMBL" id="TWT77979.1"/>
    </source>
</evidence>
<dbReference type="EMBL" id="SJPO01000003">
    <property type="protein sequence ID" value="TWT77979.1"/>
    <property type="molecule type" value="Genomic_DNA"/>
</dbReference>
<dbReference type="GO" id="GO:0006465">
    <property type="term" value="P:signal peptide processing"/>
    <property type="evidence" value="ECO:0007669"/>
    <property type="project" value="TreeGrafter"/>
</dbReference>
<reference evidence="4 5" key="1">
    <citation type="submission" date="2019-02" db="EMBL/GenBank/DDBJ databases">
        <title>Deep-cultivation of Planctomycetes and their phenomic and genomic characterization uncovers novel biology.</title>
        <authorList>
            <person name="Wiegand S."/>
            <person name="Jogler M."/>
            <person name="Boedeker C."/>
            <person name="Pinto D."/>
            <person name="Vollmers J."/>
            <person name="Rivas-Marin E."/>
            <person name="Kohn T."/>
            <person name="Peeters S.H."/>
            <person name="Heuer A."/>
            <person name="Rast P."/>
            <person name="Oberbeckmann S."/>
            <person name="Bunk B."/>
            <person name="Jeske O."/>
            <person name="Meyerdierks A."/>
            <person name="Storesund J.E."/>
            <person name="Kallscheuer N."/>
            <person name="Luecker S."/>
            <person name="Lage O.M."/>
            <person name="Pohl T."/>
            <person name="Merkel B.J."/>
            <person name="Hornburger P."/>
            <person name="Mueller R.-W."/>
            <person name="Bruemmer F."/>
            <person name="Labrenz M."/>
            <person name="Spormann A.M."/>
            <person name="Op Den Camp H."/>
            <person name="Overmann J."/>
            <person name="Amann R."/>
            <person name="Jetten M.S.M."/>
            <person name="Mascher T."/>
            <person name="Medema M.H."/>
            <person name="Devos D.P."/>
            <person name="Kaster A.-K."/>
            <person name="Ovreas L."/>
            <person name="Rohde M."/>
            <person name="Galperin M.Y."/>
            <person name="Jogler C."/>
        </authorList>
    </citation>
    <scope>NUCLEOTIDE SEQUENCE [LARGE SCALE GENOMIC DNA]</scope>
    <source>
        <strain evidence="4 5">Pla123a</strain>
    </source>
</reference>
<dbReference type="GO" id="GO:0005886">
    <property type="term" value="C:plasma membrane"/>
    <property type="evidence" value="ECO:0007669"/>
    <property type="project" value="TreeGrafter"/>
</dbReference>
<dbReference type="OrthoDB" id="9789291at2"/>
<comment type="similarity">
    <text evidence="1">Belongs to the peptidase A24 family.</text>
</comment>
<evidence type="ECO:0000259" key="3">
    <source>
        <dbReference type="Pfam" id="PF01478"/>
    </source>
</evidence>
<dbReference type="PANTHER" id="PTHR30487">
    <property type="entry name" value="TYPE 4 PREPILIN-LIKE PROTEINS LEADER PEPTIDE-PROCESSING ENZYME"/>
    <property type="match status" value="1"/>
</dbReference>
<feature type="transmembrane region" description="Helical" evidence="2">
    <location>
        <begin position="12"/>
        <end position="32"/>
    </location>
</feature>
<feature type="transmembrane region" description="Helical" evidence="2">
    <location>
        <begin position="283"/>
        <end position="301"/>
    </location>
</feature>
<organism evidence="4 5">
    <name type="scientific">Posidoniimonas polymericola</name>
    <dbReference type="NCBI Taxonomy" id="2528002"/>
    <lineage>
        <taxon>Bacteria</taxon>
        <taxon>Pseudomonadati</taxon>
        <taxon>Planctomycetota</taxon>
        <taxon>Planctomycetia</taxon>
        <taxon>Pirellulales</taxon>
        <taxon>Lacipirellulaceae</taxon>
        <taxon>Posidoniimonas</taxon>
    </lineage>
</organism>
<dbReference type="PANTHER" id="PTHR30487:SF0">
    <property type="entry name" value="PREPILIN LEADER PEPTIDASE_N-METHYLTRANSFERASE-RELATED"/>
    <property type="match status" value="1"/>
</dbReference>
<feature type="transmembrane region" description="Helical" evidence="2">
    <location>
        <begin position="79"/>
        <end position="100"/>
    </location>
</feature>
<proteinExistence type="inferred from homology"/>
<dbReference type="AlphaFoldDB" id="A0A5C5YSQ0"/>
<dbReference type="Proteomes" id="UP000318478">
    <property type="component" value="Unassembled WGS sequence"/>
</dbReference>